<evidence type="ECO:0000313" key="2">
    <source>
        <dbReference type="Proteomes" id="UP000245577"/>
    </source>
</evidence>
<accession>A0A2U1S9U3</accession>
<protein>
    <submittedName>
        <fullName evidence="1">Uncharacterized protein</fullName>
    </submittedName>
</protein>
<gene>
    <name evidence="1" type="ORF">MBBWO_00580</name>
</gene>
<proteinExistence type="predicted"/>
<evidence type="ECO:0000313" key="1">
    <source>
        <dbReference type="EMBL" id="PWB87280.1"/>
    </source>
</evidence>
<dbReference type="AlphaFoldDB" id="A0A2U1S9U3"/>
<keyword evidence="2" id="KW-1185">Reference proteome</keyword>
<name>A0A2U1S9U3_9EURY</name>
<comment type="caution">
    <text evidence="1">The sequence shown here is derived from an EMBL/GenBank/DDBJ whole genome shotgun (WGS) entry which is preliminary data.</text>
</comment>
<dbReference type="RefSeq" id="WP_116668892.1">
    <property type="nucleotide sequence ID" value="NZ_CASEFK010000001.1"/>
</dbReference>
<sequence length="163" mass="19295">MAKKINIKKAVDFIKEEHYDIYQYFIFMPFDDNETTDVIDLDEKSINDALKVHDQVFIELGLLYHDPYEASDEFVIYGSDEDIYLELDFGEDYEGYYGKYAFLRGGYGVFINKDYTADYGYFTSEAYGHGMGSYEYYNFNNIEDWDEVKIALTKVIDEIDIWE</sequence>
<organism evidence="1 2">
    <name type="scientific">Methanobrevibacter woesei</name>
    <dbReference type="NCBI Taxonomy" id="190976"/>
    <lineage>
        <taxon>Archaea</taxon>
        <taxon>Methanobacteriati</taxon>
        <taxon>Methanobacteriota</taxon>
        <taxon>Methanomada group</taxon>
        <taxon>Methanobacteria</taxon>
        <taxon>Methanobacteriales</taxon>
        <taxon>Methanobacteriaceae</taxon>
        <taxon>Methanobrevibacter</taxon>
    </lineage>
</organism>
<dbReference type="EMBL" id="MZGU01000001">
    <property type="protein sequence ID" value="PWB87280.1"/>
    <property type="molecule type" value="Genomic_DNA"/>
</dbReference>
<reference evidence="1 2" key="1">
    <citation type="submission" date="2017-03" db="EMBL/GenBank/DDBJ databases">
        <title>Genome sequence of Methanobrevibacter wosei.</title>
        <authorList>
            <person name="Poehlein A."/>
            <person name="Seedorf H."/>
            <person name="Daniel R."/>
        </authorList>
    </citation>
    <scope>NUCLEOTIDE SEQUENCE [LARGE SCALE GENOMIC DNA]</scope>
    <source>
        <strain evidence="1 2">DSM 11979</strain>
    </source>
</reference>
<dbReference type="Proteomes" id="UP000245577">
    <property type="component" value="Unassembled WGS sequence"/>
</dbReference>